<name>A0ABD3SBB6_9STRA</name>
<proteinExistence type="predicted"/>
<protein>
    <submittedName>
        <fullName evidence="1">Uncharacterized protein</fullName>
    </submittedName>
</protein>
<reference evidence="1 2" key="1">
    <citation type="submission" date="2024-10" db="EMBL/GenBank/DDBJ databases">
        <title>Updated reference genomes for cyclostephanoid diatoms.</title>
        <authorList>
            <person name="Roberts W.R."/>
            <person name="Alverson A.J."/>
        </authorList>
    </citation>
    <scope>NUCLEOTIDE SEQUENCE [LARGE SCALE GENOMIC DNA]</scope>
    <source>
        <strain evidence="1 2">AJA228-03</strain>
    </source>
</reference>
<dbReference type="AlphaFoldDB" id="A0ABD3SBB6"/>
<dbReference type="Proteomes" id="UP001530377">
    <property type="component" value="Unassembled WGS sequence"/>
</dbReference>
<comment type="caution">
    <text evidence="1">The sequence shown here is derived from an EMBL/GenBank/DDBJ whole genome shotgun (WGS) entry which is preliminary data.</text>
</comment>
<sequence length="384" mass="44130">MLVNMCCSVPPAECSTKHSIYDRVMRSTNVSLNADVLPPVEERCLRWTTWPNLFNWFKNSKTFLVEFDFAGVGDNGELTFMVKQLRRIKNIDEMEILLNRDTHAGGRPAVVFYDPHLSIRSQAAEEREKVFTNSNVRQDGTDERDPTFDAYQDIQSQNDYSIAQLNLMGYRDDVLRAVFRPDKISKRKASVAVTVTNTRERQEAIDATHTHGSKFYVMGGEHVTSHDMFKAAEINRRKVEATEREKEKKSWMDYHARHEAALPIVNRLKHELENDVARLTSKELEGDLLEESIPDSWTEIDEAELIALRDVPIAMCDTAYGRFEEQKKRDVIERAYQKMSAAEKEIFKIKMAEINEADAGINVPAAYPYPQGELRQTETCARGR</sequence>
<organism evidence="1 2">
    <name type="scientific">Cyclostephanos tholiformis</name>
    <dbReference type="NCBI Taxonomy" id="382380"/>
    <lineage>
        <taxon>Eukaryota</taxon>
        <taxon>Sar</taxon>
        <taxon>Stramenopiles</taxon>
        <taxon>Ochrophyta</taxon>
        <taxon>Bacillariophyta</taxon>
        <taxon>Coscinodiscophyceae</taxon>
        <taxon>Thalassiosirophycidae</taxon>
        <taxon>Stephanodiscales</taxon>
        <taxon>Stephanodiscaceae</taxon>
        <taxon>Cyclostephanos</taxon>
    </lineage>
</organism>
<keyword evidence="2" id="KW-1185">Reference proteome</keyword>
<evidence type="ECO:0000313" key="2">
    <source>
        <dbReference type="Proteomes" id="UP001530377"/>
    </source>
</evidence>
<dbReference type="EMBL" id="JALLPB020000084">
    <property type="protein sequence ID" value="KAL3821789.1"/>
    <property type="molecule type" value="Genomic_DNA"/>
</dbReference>
<accession>A0ABD3SBB6</accession>
<gene>
    <name evidence="1" type="ORF">ACHAXA_008782</name>
</gene>
<evidence type="ECO:0000313" key="1">
    <source>
        <dbReference type="EMBL" id="KAL3821789.1"/>
    </source>
</evidence>